<proteinExistence type="predicted"/>
<dbReference type="Proteomes" id="UP001252243">
    <property type="component" value="Unassembled WGS sequence"/>
</dbReference>
<evidence type="ECO:0000313" key="3">
    <source>
        <dbReference type="Proteomes" id="UP001252243"/>
    </source>
</evidence>
<gene>
    <name evidence="2" type="ORF">J2X01_001514</name>
</gene>
<dbReference type="NCBIfam" id="TIGR03177">
    <property type="entry name" value="pilus_cpaB"/>
    <property type="match status" value="1"/>
</dbReference>
<dbReference type="RefSeq" id="WP_310052461.1">
    <property type="nucleotide sequence ID" value="NZ_JAVDVQ010000005.1"/>
</dbReference>
<sequence>MKTRLLGGIVAFVLAIVGTVLLVSYVSASEARAQKDLQPVDVLVVQQQVAKGADLDAVRGAVKLTSLPSASVPNGALKSLEGLNGKVAAVDLLPGEALLGARLAEPESLSAPGSVPVPEGMQEISVQLEAQRVVGGRIAAGDTVGIVVLFDKGAVKDSPDVESGQQIFHKVLVTSVQRSLAKTAAKTTEGNTAEEQANTELPSGQLIVTFARNDADAAKIAFGANFGTLWLTKEPSSATEGAPLIVKKPELYR</sequence>
<dbReference type="Pfam" id="PF16976">
    <property type="entry name" value="RcpC"/>
    <property type="match status" value="1"/>
</dbReference>
<dbReference type="CDD" id="cd11614">
    <property type="entry name" value="SAF_CpaB_FlgA_like"/>
    <property type="match status" value="1"/>
</dbReference>
<dbReference type="InterPro" id="IPR031571">
    <property type="entry name" value="RcpC_dom"/>
</dbReference>
<dbReference type="InterPro" id="IPR013974">
    <property type="entry name" value="SAF"/>
</dbReference>
<reference evidence="2 3" key="1">
    <citation type="submission" date="2023-07" db="EMBL/GenBank/DDBJ databases">
        <title>Sorghum-associated microbial communities from plants grown in Nebraska, USA.</title>
        <authorList>
            <person name="Schachtman D."/>
        </authorList>
    </citation>
    <scope>NUCLEOTIDE SEQUENCE [LARGE SCALE GENOMIC DNA]</scope>
    <source>
        <strain evidence="2 3">BE167</strain>
    </source>
</reference>
<protein>
    <submittedName>
        <fullName evidence="2">Pilus assembly protein CpaB</fullName>
    </submittedName>
</protein>
<accession>A0ABU1UAN7</accession>
<organism evidence="2 3">
    <name type="scientific">Arthrobacter ginsengisoli</name>
    <dbReference type="NCBI Taxonomy" id="1356565"/>
    <lineage>
        <taxon>Bacteria</taxon>
        <taxon>Bacillati</taxon>
        <taxon>Actinomycetota</taxon>
        <taxon>Actinomycetes</taxon>
        <taxon>Micrococcales</taxon>
        <taxon>Micrococcaceae</taxon>
        <taxon>Arthrobacter</taxon>
    </lineage>
</organism>
<dbReference type="EMBL" id="JAVDVQ010000005">
    <property type="protein sequence ID" value="MDR7082226.1"/>
    <property type="molecule type" value="Genomic_DNA"/>
</dbReference>
<comment type="caution">
    <text evidence="2">The sequence shown here is derived from an EMBL/GenBank/DDBJ whole genome shotgun (WGS) entry which is preliminary data.</text>
</comment>
<name>A0ABU1UAN7_9MICC</name>
<feature type="domain" description="SAF" evidence="1">
    <location>
        <begin position="40"/>
        <end position="104"/>
    </location>
</feature>
<dbReference type="InterPro" id="IPR017592">
    <property type="entry name" value="Pilus_assmbl_Flp-typ_CpaB"/>
</dbReference>
<evidence type="ECO:0000259" key="1">
    <source>
        <dbReference type="SMART" id="SM00858"/>
    </source>
</evidence>
<keyword evidence="3" id="KW-1185">Reference proteome</keyword>
<dbReference type="SMART" id="SM00858">
    <property type="entry name" value="SAF"/>
    <property type="match status" value="1"/>
</dbReference>
<evidence type="ECO:0000313" key="2">
    <source>
        <dbReference type="EMBL" id="MDR7082226.1"/>
    </source>
</evidence>